<protein>
    <submittedName>
        <fullName evidence="1">Uncharacterized protein</fullName>
    </submittedName>
</protein>
<dbReference type="EMBL" id="MT141540">
    <property type="protein sequence ID" value="QJA65553.1"/>
    <property type="molecule type" value="Genomic_DNA"/>
</dbReference>
<evidence type="ECO:0000313" key="1">
    <source>
        <dbReference type="EMBL" id="QJA65553.1"/>
    </source>
</evidence>
<dbReference type="AlphaFoldDB" id="A0A6M3J6X3"/>
<dbReference type="EMBL" id="MT142524">
    <property type="protein sequence ID" value="QJA84111.1"/>
    <property type="molecule type" value="Genomic_DNA"/>
</dbReference>
<proteinExistence type="predicted"/>
<sequence length="68" mass="7373">MANIRRLMICSNCDNDFELNGVGRCPSCGSTAVYPLARWFVPVVDDPNLKCIEGAHICTAKQITANTG</sequence>
<reference evidence="1" key="1">
    <citation type="submission" date="2020-03" db="EMBL/GenBank/DDBJ databases">
        <title>The deep terrestrial virosphere.</title>
        <authorList>
            <person name="Holmfeldt K."/>
            <person name="Nilsson E."/>
            <person name="Simone D."/>
            <person name="Lopez-Fernandez M."/>
            <person name="Wu X."/>
            <person name="de Brujin I."/>
            <person name="Lundin D."/>
            <person name="Andersson A."/>
            <person name="Bertilsson S."/>
            <person name="Dopson M."/>
        </authorList>
    </citation>
    <scope>NUCLEOTIDE SEQUENCE</scope>
    <source>
        <strain evidence="2">MM415A00224</strain>
        <strain evidence="1">MM415B00387</strain>
    </source>
</reference>
<evidence type="ECO:0000313" key="2">
    <source>
        <dbReference type="EMBL" id="QJA84111.1"/>
    </source>
</evidence>
<gene>
    <name evidence="2" type="ORF">MM415A00224_0010</name>
    <name evidence="1" type="ORF">MM415B00387_0046</name>
</gene>
<name>A0A6M3J6X3_9ZZZZ</name>
<organism evidence="1">
    <name type="scientific">viral metagenome</name>
    <dbReference type="NCBI Taxonomy" id="1070528"/>
    <lineage>
        <taxon>unclassified sequences</taxon>
        <taxon>metagenomes</taxon>
        <taxon>organismal metagenomes</taxon>
    </lineage>
</organism>
<accession>A0A6M3J6X3</accession>